<dbReference type="EMBL" id="ML986723">
    <property type="protein sequence ID" value="KAF2259055.1"/>
    <property type="molecule type" value="Genomic_DNA"/>
</dbReference>
<name>A0A9P4K087_9PLEO</name>
<evidence type="ECO:0000313" key="3">
    <source>
        <dbReference type="Proteomes" id="UP000800093"/>
    </source>
</evidence>
<dbReference type="Proteomes" id="UP000800093">
    <property type="component" value="Unassembled WGS sequence"/>
</dbReference>
<evidence type="ECO:0000313" key="2">
    <source>
        <dbReference type="EMBL" id="KAF2259055.1"/>
    </source>
</evidence>
<proteinExistence type="predicted"/>
<comment type="caution">
    <text evidence="2">The sequence shown here is derived from an EMBL/GenBank/DDBJ whole genome shotgun (WGS) entry which is preliminary data.</text>
</comment>
<feature type="region of interest" description="Disordered" evidence="1">
    <location>
        <begin position="1"/>
        <end position="205"/>
    </location>
</feature>
<gene>
    <name evidence="2" type="ORF">CC78DRAFT_548628</name>
</gene>
<accession>A0A9P4K087</accession>
<feature type="compositionally biased region" description="Low complexity" evidence="1">
    <location>
        <begin position="8"/>
        <end position="21"/>
    </location>
</feature>
<evidence type="ECO:0000256" key="1">
    <source>
        <dbReference type="SAM" id="MobiDB-lite"/>
    </source>
</evidence>
<protein>
    <submittedName>
        <fullName evidence="2">Uncharacterized protein</fullName>
    </submittedName>
</protein>
<feature type="compositionally biased region" description="Basic and acidic residues" evidence="1">
    <location>
        <begin position="50"/>
        <end position="60"/>
    </location>
</feature>
<reference evidence="3" key="1">
    <citation type="journal article" date="2020" name="Stud. Mycol.">
        <title>101 Dothideomycetes genomes: A test case for predicting lifestyles and emergence of pathogens.</title>
        <authorList>
            <person name="Haridas S."/>
            <person name="Albert R."/>
            <person name="Binder M."/>
            <person name="Bloem J."/>
            <person name="LaButti K."/>
            <person name="Salamov A."/>
            <person name="Andreopoulos B."/>
            <person name="Baker S."/>
            <person name="Barry K."/>
            <person name="Bills G."/>
            <person name="Bluhm B."/>
            <person name="Cannon C."/>
            <person name="Castanera R."/>
            <person name="Culley D."/>
            <person name="Daum C."/>
            <person name="Ezra D."/>
            <person name="Gonzalez J."/>
            <person name="Henrissat B."/>
            <person name="Kuo A."/>
            <person name="Liang C."/>
            <person name="Lipzen A."/>
            <person name="Lutzoni F."/>
            <person name="Magnuson J."/>
            <person name="Mondo S."/>
            <person name="Nolan M."/>
            <person name="Ohm R."/>
            <person name="Pangilinan J."/>
            <person name="Park H.-J."/>
            <person name="Ramirez L."/>
            <person name="Alfaro M."/>
            <person name="Sun H."/>
            <person name="Tritt A."/>
            <person name="Yoshinaga Y."/>
            <person name="Zwiers L.-H."/>
            <person name="Turgeon B."/>
            <person name="Goodwin S."/>
            <person name="Spatafora J."/>
            <person name="Crous P."/>
            <person name="Grigoriev I."/>
        </authorList>
    </citation>
    <scope>NUCLEOTIDE SEQUENCE [LARGE SCALE GENOMIC DNA]</scope>
    <source>
        <strain evidence="3">CBS 304.66</strain>
    </source>
</reference>
<sequence length="205" mass="21628">MTPMNSPSNTGSDTSVTGTGSFKSSDTVEGFAAYLGKGDELRTTIASTETGRRQASERSNRPPGCVSAVSLRQGHQQHGRTGGKYQTEGAGHSPPRDAPKNATGDLECVGVAQQQHGKAGAAEQTGRGLLERSMGTGERGAGRKSSEQNAERRGKRAEGSGQREREQTTAGTRHVRNAARACPIQRPVDRQGWCSRAATEPNPAQ</sequence>
<keyword evidence="3" id="KW-1185">Reference proteome</keyword>
<dbReference type="AlphaFoldDB" id="A0A9P4K087"/>
<organism evidence="2 3">
    <name type="scientific">Lojkania enalia</name>
    <dbReference type="NCBI Taxonomy" id="147567"/>
    <lineage>
        <taxon>Eukaryota</taxon>
        <taxon>Fungi</taxon>
        <taxon>Dikarya</taxon>
        <taxon>Ascomycota</taxon>
        <taxon>Pezizomycotina</taxon>
        <taxon>Dothideomycetes</taxon>
        <taxon>Pleosporomycetidae</taxon>
        <taxon>Pleosporales</taxon>
        <taxon>Pleosporales incertae sedis</taxon>
        <taxon>Lojkania</taxon>
    </lineage>
</organism>
<feature type="compositionally biased region" description="Basic and acidic residues" evidence="1">
    <location>
        <begin position="140"/>
        <end position="167"/>
    </location>
</feature>